<proteinExistence type="predicted"/>
<dbReference type="Proteomes" id="UP000432089">
    <property type="component" value="Unassembled WGS sequence"/>
</dbReference>
<evidence type="ECO:0000256" key="1">
    <source>
        <dbReference type="SAM" id="Phobius"/>
    </source>
</evidence>
<comment type="caution">
    <text evidence="2">The sequence shown here is derived from an EMBL/GenBank/DDBJ whole genome shotgun (WGS) entry which is preliminary data.</text>
</comment>
<reference evidence="2 3" key="1">
    <citation type="submission" date="2019-09" db="EMBL/GenBank/DDBJ databases">
        <title>YIM 132180 draft genome.</title>
        <authorList>
            <person name="Zhang K."/>
        </authorList>
    </citation>
    <scope>NUCLEOTIDE SEQUENCE [LARGE SCALE GENOMIC DNA]</scope>
    <source>
        <strain evidence="2 3">YIM 132180</strain>
    </source>
</reference>
<keyword evidence="3" id="KW-1185">Reference proteome</keyword>
<keyword evidence="1" id="KW-1133">Transmembrane helix</keyword>
<evidence type="ECO:0000313" key="2">
    <source>
        <dbReference type="EMBL" id="KAB0682005.1"/>
    </source>
</evidence>
<organism evidence="2 3">
    <name type="scientific">Plantimonas leprariae</name>
    <dbReference type="NCBI Taxonomy" id="2615207"/>
    <lineage>
        <taxon>Bacteria</taxon>
        <taxon>Pseudomonadati</taxon>
        <taxon>Pseudomonadota</taxon>
        <taxon>Alphaproteobacteria</taxon>
        <taxon>Hyphomicrobiales</taxon>
        <taxon>Aurantimonadaceae</taxon>
        <taxon>Plantimonas</taxon>
    </lineage>
</organism>
<name>A0A7V7PSE8_9HYPH</name>
<dbReference type="EMBL" id="VZDO01000002">
    <property type="protein sequence ID" value="KAB0682005.1"/>
    <property type="molecule type" value="Genomic_DNA"/>
</dbReference>
<accession>A0A7V7PSE8</accession>
<sequence>MPDKDILFNVAFFVGSIIAVVIAYFRKPGGKSTPDPVSITAGFGTGFVSKEAEERRDELFRRQAIAQESMAASLAVLADRERHEQAERVEDGFERIEELLKRLPKSPDG</sequence>
<feature type="transmembrane region" description="Helical" evidence="1">
    <location>
        <begin position="6"/>
        <end position="25"/>
    </location>
</feature>
<keyword evidence="1" id="KW-0812">Transmembrane</keyword>
<dbReference type="RefSeq" id="WP_150968265.1">
    <property type="nucleotide sequence ID" value="NZ_VZDO01000002.1"/>
</dbReference>
<gene>
    <name evidence="2" type="ORF">F6X38_04150</name>
</gene>
<dbReference type="AlphaFoldDB" id="A0A7V7PSE8"/>
<protein>
    <submittedName>
        <fullName evidence="2">Uncharacterized protein</fullName>
    </submittedName>
</protein>
<evidence type="ECO:0000313" key="3">
    <source>
        <dbReference type="Proteomes" id="UP000432089"/>
    </source>
</evidence>
<keyword evidence="1" id="KW-0472">Membrane</keyword>